<dbReference type="InterPro" id="IPR005496">
    <property type="entry name" value="Integral_membrane_TerC"/>
</dbReference>
<evidence type="ECO:0000256" key="5">
    <source>
        <dbReference type="ARBA" id="ARBA00023136"/>
    </source>
</evidence>
<dbReference type="Pfam" id="PF03741">
    <property type="entry name" value="TerC"/>
    <property type="match status" value="1"/>
</dbReference>
<evidence type="ECO:0000313" key="9">
    <source>
        <dbReference type="Proteomes" id="UP000823858"/>
    </source>
</evidence>
<dbReference type="InterPro" id="IPR022369">
    <property type="entry name" value="Integral_membrane_TerC_rswitch"/>
</dbReference>
<evidence type="ECO:0000256" key="3">
    <source>
        <dbReference type="ARBA" id="ARBA00022692"/>
    </source>
</evidence>
<dbReference type="PANTHER" id="PTHR30238:SF0">
    <property type="entry name" value="THYLAKOID MEMBRANE PROTEIN TERC, CHLOROPLASTIC"/>
    <property type="match status" value="1"/>
</dbReference>
<feature type="transmembrane region" description="Helical" evidence="7">
    <location>
        <begin position="231"/>
        <end position="252"/>
    </location>
</feature>
<comment type="caution">
    <text evidence="8">The sequence shown here is derived from an EMBL/GenBank/DDBJ whole genome shotgun (WGS) entry which is preliminary data.</text>
</comment>
<dbReference type="PANTHER" id="PTHR30238">
    <property type="entry name" value="MEMBRANE BOUND PREDICTED REDOX MODULATOR"/>
    <property type="match status" value="1"/>
</dbReference>
<dbReference type="EMBL" id="DWVP01000004">
    <property type="protein sequence ID" value="HJC84329.1"/>
    <property type="molecule type" value="Genomic_DNA"/>
</dbReference>
<feature type="transmembrane region" description="Helical" evidence="7">
    <location>
        <begin position="78"/>
        <end position="96"/>
    </location>
</feature>
<evidence type="ECO:0000256" key="2">
    <source>
        <dbReference type="ARBA" id="ARBA00007511"/>
    </source>
</evidence>
<evidence type="ECO:0000256" key="4">
    <source>
        <dbReference type="ARBA" id="ARBA00022989"/>
    </source>
</evidence>
<evidence type="ECO:0000256" key="7">
    <source>
        <dbReference type="SAM" id="Phobius"/>
    </source>
</evidence>
<comment type="similarity">
    <text evidence="2">Belongs to the TerC family.</text>
</comment>
<dbReference type="Proteomes" id="UP000823858">
    <property type="component" value="Unassembled WGS sequence"/>
</dbReference>
<keyword evidence="3 7" id="KW-0812">Transmembrane</keyword>
<feature type="compositionally biased region" description="Low complexity" evidence="6">
    <location>
        <begin position="381"/>
        <end position="399"/>
    </location>
</feature>
<proteinExistence type="inferred from homology"/>
<feature type="transmembrane region" description="Helical" evidence="7">
    <location>
        <begin position="6"/>
        <end position="27"/>
    </location>
</feature>
<evidence type="ECO:0000313" key="8">
    <source>
        <dbReference type="EMBL" id="HJC84329.1"/>
    </source>
</evidence>
<feature type="region of interest" description="Disordered" evidence="6">
    <location>
        <begin position="330"/>
        <end position="399"/>
    </location>
</feature>
<feature type="compositionally biased region" description="Acidic residues" evidence="6">
    <location>
        <begin position="334"/>
        <end position="348"/>
    </location>
</feature>
<organism evidence="8 9">
    <name type="scientific">Candidatus Corynebacterium faecigallinarum</name>
    <dbReference type="NCBI Taxonomy" id="2838528"/>
    <lineage>
        <taxon>Bacteria</taxon>
        <taxon>Bacillati</taxon>
        <taxon>Actinomycetota</taxon>
        <taxon>Actinomycetes</taxon>
        <taxon>Mycobacteriales</taxon>
        <taxon>Corynebacteriaceae</taxon>
        <taxon>Corynebacterium</taxon>
    </lineage>
</organism>
<feature type="transmembrane region" description="Helical" evidence="7">
    <location>
        <begin position="302"/>
        <end position="324"/>
    </location>
</feature>
<feature type="transmembrane region" description="Helical" evidence="7">
    <location>
        <begin position="39"/>
        <end position="58"/>
    </location>
</feature>
<reference evidence="8" key="2">
    <citation type="submission" date="2021-04" db="EMBL/GenBank/DDBJ databases">
        <authorList>
            <person name="Gilroy R."/>
        </authorList>
    </citation>
    <scope>NUCLEOTIDE SEQUENCE</scope>
    <source>
        <strain evidence="8">ChiHjej13B12-4958</strain>
    </source>
</reference>
<comment type="subcellular location">
    <subcellularLocation>
        <location evidence="1">Membrane</location>
        <topology evidence="1">Multi-pass membrane protein</topology>
    </subcellularLocation>
</comment>
<keyword evidence="5 7" id="KW-0472">Membrane</keyword>
<evidence type="ECO:0000256" key="1">
    <source>
        <dbReference type="ARBA" id="ARBA00004141"/>
    </source>
</evidence>
<evidence type="ECO:0000256" key="6">
    <source>
        <dbReference type="SAM" id="MobiDB-lite"/>
    </source>
</evidence>
<name>A0A9D2TPS1_9CORY</name>
<dbReference type="NCBIfam" id="TIGR03718">
    <property type="entry name" value="R_switched_Alx"/>
    <property type="match status" value="1"/>
</dbReference>
<gene>
    <name evidence="8" type="ORF">H9751_02030</name>
</gene>
<dbReference type="GO" id="GO:0016020">
    <property type="term" value="C:membrane"/>
    <property type="evidence" value="ECO:0007669"/>
    <property type="project" value="UniProtKB-SubCell"/>
</dbReference>
<keyword evidence="4 7" id="KW-1133">Transmembrane helix</keyword>
<reference evidence="8" key="1">
    <citation type="journal article" date="2021" name="PeerJ">
        <title>Extensive microbial diversity within the chicken gut microbiome revealed by metagenomics and culture.</title>
        <authorList>
            <person name="Gilroy R."/>
            <person name="Ravi A."/>
            <person name="Getino M."/>
            <person name="Pursley I."/>
            <person name="Horton D.L."/>
            <person name="Alikhan N.F."/>
            <person name="Baker D."/>
            <person name="Gharbi K."/>
            <person name="Hall N."/>
            <person name="Watson M."/>
            <person name="Adriaenssens E.M."/>
            <person name="Foster-Nyarko E."/>
            <person name="Jarju S."/>
            <person name="Secka A."/>
            <person name="Antonio M."/>
            <person name="Oren A."/>
            <person name="Chaudhuri R.R."/>
            <person name="La Ragione R."/>
            <person name="Hildebrand F."/>
            <person name="Pallen M.J."/>
        </authorList>
    </citation>
    <scope>NUCLEOTIDE SEQUENCE</scope>
    <source>
        <strain evidence="8">ChiHjej13B12-4958</strain>
    </source>
</reference>
<sequence>MEVNALTWAITIAVIAGFFIFDFYAHVRTPHAPSLKESAWWSLFYVALACAFGVFLWFTWGEPGDPHGHGIEFFTGYVTEKALSVDNLFIFALIMGSFKVPREYQQKVLLIGIALALVFRGVFIAFGAAAIEAWSDVFYIFGIWLMWTAYTVVRDEVRDEPARDPSDMKLIKVLNKAVPVADEFHGDKLIVRKLGKVMITPMMVCLVAIGMTDLMFALDSIPAIYGITQEPYIVFTTNAFALLGLRQMYFLLDGLLDRLVYLPYGLGIILAFIGVKLVLHALHENGLPFINGGEPVSGAPEVETVTSLLVIVGVLVVTIIASVLKSRKDAKDGEDGEDAGAAETDADTTSDAVSEAPADADTDSKVESTVASDAEVGIGNDAGTDTGSGSDDGSATTKN</sequence>
<feature type="transmembrane region" description="Helical" evidence="7">
    <location>
        <begin position="202"/>
        <end position="225"/>
    </location>
</feature>
<protein>
    <submittedName>
        <fullName evidence="8">TerC/Alx family metal homeostasis membrane protein</fullName>
    </submittedName>
</protein>
<feature type="transmembrane region" description="Helical" evidence="7">
    <location>
        <begin position="108"/>
        <end position="131"/>
    </location>
</feature>
<accession>A0A9D2TPS1</accession>
<feature type="transmembrane region" description="Helical" evidence="7">
    <location>
        <begin position="137"/>
        <end position="153"/>
    </location>
</feature>
<feature type="transmembrane region" description="Helical" evidence="7">
    <location>
        <begin position="259"/>
        <end position="282"/>
    </location>
</feature>
<dbReference type="AlphaFoldDB" id="A0A9D2TPS1"/>